<name>A0A544TTT5_9BACI</name>
<organism evidence="1 2">
    <name type="scientific">Psychrobacillus vulpis</name>
    <dbReference type="NCBI Taxonomy" id="2325572"/>
    <lineage>
        <taxon>Bacteria</taxon>
        <taxon>Bacillati</taxon>
        <taxon>Bacillota</taxon>
        <taxon>Bacilli</taxon>
        <taxon>Bacillales</taxon>
        <taxon>Bacillaceae</taxon>
        <taxon>Psychrobacillus</taxon>
    </lineage>
</organism>
<comment type="caution">
    <text evidence="1">The sequence shown here is derived from an EMBL/GenBank/DDBJ whole genome shotgun (WGS) entry which is preliminary data.</text>
</comment>
<dbReference type="SUPFAM" id="SSF48371">
    <property type="entry name" value="ARM repeat"/>
    <property type="match status" value="1"/>
</dbReference>
<gene>
    <name evidence="1" type="ORF">FG384_04415</name>
</gene>
<dbReference type="RefSeq" id="WP_142641380.1">
    <property type="nucleotide sequence ID" value="NZ_VDGI01000003.1"/>
</dbReference>
<dbReference type="OrthoDB" id="5510862at2"/>
<dbReference type="InterPro" id="IPR011989">
    <property type="entry name" value="ARM-like"/>
</dbReference>
<protein>
    <recommendedName>
        <fullName evidence="3">HEAT repeat domain-containing protein</fullName>
    </recommendedName>
</protein>
<dbReference type="Gene3D" id="1.25.10.10">
    <property type="entry name" value="Leucine-rich Repeat Variant"/>
    <property type="match status" value="1"/>
</dbReference>
<reference evidence="1 2" key="1">
    <citation type="submission" date="2019-06" db="EMBL/GenBank/DDBJ databases">
        <title>Psychrobacillus vulpis sp. nov., a new species isolated from feces of a red fox that inhabits in The Tablas de Daimiel Natural Park, Albacete, Spain.</title>
        <authorList>
            <person name="Rodriguez M."/>
            <person name="Reina J.C."/>
            <person name="Bejar V."/>
            <person name="Llamas I."/>
        </authorList>
    </citation>
    <scope>NUCLEOTIDE SEQUENCE [LARGE SCALE GENOMIC DNA]</scope>
    <source>
        <strain evidence="1 2">Z8</strain>
    </source>
</reference>
<evidence type="ECO:0000313" key="2">
    <source>
        <dbReference type="Proteomes" id="UP000316626"/>
    </source>
</evidence>
<evidence type="ECO:0008006" key="3">
    <source>
        <dbReference type="Google" id="ProtNLM"/>
    </source>
</evidence>
<dbReference type="InterPro" id="IPR016024">
    <property type="entry name" value="ARM-type_fold"/>
</dbReference>
<dbReference type="AlphaFoldDB" id="A0A544TTT5"/>
<dbReference type="Proteomes" id="UP000316626">
    <property type="component" value="Unassembled WGS sequence"/>
</dbReference>
<keyword evidence="2" id="KW-1185">Reference proteome</keyword>
<evidence type="ECO:0000313" key="1">
    <source>
        <dbReference type="EMBL" id="TQR20845.1"/>
    </source>
</evidence>
<dbReference type="EMBL" id="VDGI01000003">
    <property type="protein sequence ID" value="TQR20845.1"/>
    <property type="molecule type" value="Genomic_DNA"/>
</dbReference>
<proteinExistence type="predicted"/>
<sequence>MDRLTQSYFENLEAEDKDLQFEAFGNIKAATNEKVDWAYEVWDQLKGWLTDRDNHRRSRAAQFLSRLAISDPEKRMLNDFSALWEVTKDPKFVTARHSLQSIWRVGLAGPEQKEMVVNSLVDRFINGNEEKNYTLIRFDIIQCLRNLHDEIKDEEIKQIALELIEKEEDPKYKKKYATVWKKA</sequence>
<accession>A0A544TTT5</accession>